<dbReference type="Proteomes" id="UP000054011">
    <property type="component" value="Unassembled WGS sequence"/>
</dbReference>
<dbReference type="STRING" id="936756.ATE80_03395"/>
<evidence type="ECO:0000256" key="3">
    <source>
        <dbReference type="ARBA" id="ARBA00022475"/>
    </source>
</evidence>
<evidence type="ECO:0000256" key="7">
    <source>
        <dbReference type="RuleBase" id="RU363032"/>
    </source>
</evidence>
<feature type="transmembrane region" description="Helical" evidence="7">
    <location>
        <begin position="292"/>
        <end position="318"/>
    </location>
</feature>
<feature type="domain" description="ABC transmembrane type-1" evidence="8">
    <location>
        <begin position="106"/>
        <end position="315"/>
    </location>
</feature>
<accession>A0A100Y9A7</accession>
<dbReference type="OrthoDB" id="147639at2"/>
<keyword evidence="2 7" id="KW-0813">Transport</keyword>
<dbReference type="CDD" id="cd06261">
    <property type="entry name" value="TM_PBP2"/>
    <property type="match status" value="1"/>
</dbReference>
<keyword evidence="6 7" id="KW-0472">Membrane</keyword>
<dbReference type="EMBL" id="LNSV01000005">
    <property type="protein sequence ID" value="KUH40090.1"/>
    <property type="molecule type" value="Genomic_DNA"/>
</dbReference>
<comment type="subcellular location">
    <subcellularLocation>
        <location evidence="1 7">Cell membrane</location>
        <topology evidence="1 7">Multi-pass membrane protein</topology>
    </subcellularLocation>
</comment>
<evidence type="ECO:0000256" key="1">
    <source>
        <dbReference type="ARBA" id="ARBA00004651"/>
    </source>
</evidence>
<dbReference type="PANTHER" id="PTHR43163:SF6">
    <property type="entry name" value="DIPEPTIDE TRANSPORT SYSTEM PERMEASE PROTEIN DPPB-RELATED"/>
    <property type="match status" value="1"/>
</dbReference>
<keyword evidence="3" id="KW-1003">Cell membrane</keyword>
<reference evidence="9 10" key="1">
    <citation type="submission" date="2015-11" db="EMBL/GenBank/DDBJ databases">
        <title>Genome-wide analysis reveals the secondary metabolome in Streptomyces kanasensis ZX01.</title>
        <authorList>
            <person name="Zhang G."/>
            <person name="Han L."/>
            <person name="Feng J."/>
            <person name="Zhang X."/>
        </authorList>
    </citation>
    <scope>NUCLEOTIDE SEQUENCE [LARGE SCALE GENOMIC DNA]</scope>
    <source>
        <strain evidence="9 10">ZX01</strain>
    </source>
</reference>
<evidence type="ECO:0000259" key="8">
    <source>
        <dbReference type="PROSITE" id="PS50928"/>
    </source>
</evidence>
<dbReference type="InterPro" id="IPR035906">
    <property type="entry name" value="MetI-like_sf"/>
</dbReference>
<keyword evidence="10" id="KW-1185">Reference proteome</keyword>
<protein>
    <submittedName>
        <fullName evidence="9">ABC transporter permease</fullName>
    </submittedName>
</protein>
<name>A0A100Y9A7_9ACTN</name>
<dbReference type="PANTHER" id="PTHR43163">
    <property type="entry name" value="DIPEPTIDE TRANSPORT SYSTEM PERMEASE PROTEIN DPPB-RELATED"/>
    <property type="match status" value="1"/>
</dbReference>
<evidence type="ECO:0000313" key="10">
    <source>
        <dbReference type="Proteomes" id="UP000054011"/>
    </source>
</evidence>
<feature type="transmembrane region" description="Helical" evidence="7">
    <location>
        <begin position="186"/>
        <end position="205"/>
    </location>
</feature>
<keyword evidence="4 7" id="KW-0812">Transmembrane</keyword>
<dbReference type="Pfam" id="PF00528">
    <property type="entry name" value="BPD_transp_1"/>
    <property type="match status" value="1"/>
</dbReference>
<dbReference type="AlphaFoldDB" id="A0A100Y9A7"/>
<evidence type="ECO:0000256" key="6">
    <source>
        <dbReference type="ARBA" id="ARBA00023136"/>
    </source>
</evidence>
<dbReference type="GO" id="GO:0071916">
    <property type="term" value="F:dipeptide transmembrane transporter activity"/>
    <property type="evidence" value="ECO:0007669"/>
    <property type="project" value="TreeGrafter"/>
</dbReference>
<dbReference type="Pfam" id="PF19300">
    <property type="entry name" value="BPD_transp_1_N"/>
    <property type="match status" value="1"/>
</dbReference>
<dbReference type="RefSeq" id="WP_058940599.1">
    <property type="nucleotide sequence ID" value="NZ_LNSV01000005.1"/>
</dbReference>
<proteinExistence type="inferred from homology"/>
<dbReference type="InterPro" id="IPR000515">
    <property type="entry name" value="MetI-like"/>
</dbReference>
<feature type="transmembrane region" description="Helical" evidence="7">
    <location>
        <begin position="108"/>
        <end position="133"/>
    </location>
</feature>
<feature type="transmembrane region" description="Helical" evidence="7">
    <location>
        <begin position="9"/>
        <end position="28"/>
    </location>
</feature>
<sequence>MLQFLIRRVIGAFVIMFLIGAFTFFLFYTIPQDFAALSCGKNCSPENLAVIRENLGLDKPITTQFWTFMVGIVAGRDFAQGHCAAPCLGMSFDSGDFVWDSIVDRFPLTLSLTIGGLIIFLVLGLGSGMLAAWKRGTKADKFVSGASMVLSSFQIYFLGAVVLGVMVYQTGWMENPSYTPFTEDPLAWATGLLIPWAVMATIFTAQYTRMARSTMIEQLQEEHVRTAKAKGMAQRYVFFRYAWRGSLTPIVTIIGMDLSALLSGAVVTEFTFDLAGIGRLAVDASISKDLPLTMGVMLFGAFFILLLNIVVDIAYAYIDPRVRLA</sequence>
<feature type="transmembrane region" description="Helical" evidence="7">
    <location>
        <begin position="250"/>
        <end position="272"/>
    </location>
</feature>
<feature type="transmembrane region" description="Helical" evidence="7">
    <location>
        <begin position="145"/>
        <end position="166"/>
    </location>
</feature>
<dbReference type="Gene3D" id="1.10.3720.10">
    <property type="entry name" value="MetI-like"/>
    <property type="match status" value="1"/>
</dbReference>
<evidence type="ECO:0000256" key="4">
    <source>
        <dbReference type="ARBA" id="ARBA00022692"/>
    </source>
</evidence>
<dbReference type="PROSITE" id="PS50928">
    <property type="entry name" value="ABC_TM1"/>
    <property type="match status" value="1"/>
</dbReference>
<dbReference type="InterPro" id="IPR045621">
    <property type="entry name" value="BPD_transp_1_N"/>
</dbReference>
<organism evidence="9 10">
    <name type="scientific">Streptomyces kanasensis</name>
    <dbReference type="NCBI Taxonomy" id="936756"/>
    <lineage>
        <taxon>Bacteria</taxon>
        <taxon>Bacillati</taxon>
        <taxon>Actinomycetota</taxon>
        <taxon>Actinomycetes</taxon>
        <taxon>Kitasatosporales</taxon>
        <taxon>Streptomycetaceae</taxon>
        <taxon>Streptomyces</taxon>
    </lineage>
</organism>
<comment type="caution">
    <text evidence="9">The sequence shown here is derived from an EMBL/GenBank/DDBJ whole genome shotgun (WGS) entry which is preliminary data.</text>
</comment>
<evidence type="ECO:0000256" key="2">
    <source>
        <dbReference type="ARBA" id="ARBA00022448"/>
    </source>
</evidence>
<evidence type="ECO:0000256" key="5">
    <source>
        <dbReference type="ARBA" id="ARBA00022989"/>
    </source>
</evidence>
<dbReference type="SUPFAM" id="SSF161098">
    <property type="entry name" value="MetI-like"/>
    <property type="match status" value="1"/>
</dbReference>
<comment type="similarity">
    <text evidence="7">Belongs to the binding-protein-dependent transport system permease family.</text>
</comment>
<dbReference type="GO" id="GO:0005886">
    <property type="term" value="C:plasma membrane"/>
    <property type="evidence" value="ECO:0007669"/>
    <property type="project" value="UniProtKB-SubCell"/>
</dbReference>
<evidence type="ECO:0000313" key="9">
    <source>
        <dbReference type="EMBL" id="KUH40090.1"/>
    </source>
</evidence>
<keyword evidence="5 7" id="KW-1133">Transmembrane helix</keyword>
<gene>
    <name evidence="9" type="ORF">ATE80_03395</name>
</gene>